<organism evidence="1">
    <name type="scientific">uncultured Craurococcus sp</name>
    <dbReference type="NCBI Taxonomy" id="1135998"/>
    <lineage>
        <taxon>Bacteria</taxon>
        <taxon>Pseudomonadati</taxon>
        <taxon>Pseudomonadota</taxon>
        <taxon>Alphaproteobacteria</taxon>
        <taxon>Acetobacterales</taxon>
        <taxon>Acetobacteraceae</taxon>
        <taxon>Craurococcus</taxon>
        <taxon>environmental samples</taxon>
    </lineage>
</organism>
<dbReference type="Pfam" id="PF13578">
    <property type="entry name" value="Methyltransf_24"/>
    <property type="match status" value="1"/>
</dbReference>
<gene>
    <name evidence="1" type="ORF">AVDCRST_MAG27-3878</name>
</gene>
<name>A0A6J4JHC8_9PROT</name>
<accession>A0A6J4JHC8</accession>
<proteinExistence type="predicted"/>
<dbReference type="SUPFAM" id="SSF53335">
    <property type="entry name" value="S-adenosyl-L-methionine-dependent methyltransferases"/>
    <property type="match status" value="1"/>
</dbReference>
<dbReference type="EMBL" id="CADCTD010000165">
    <property type="protein sequence ID" value="CAA9279108.1"/>
    <property type="molecule type" value="Genomic_DNA"/>
</dbReference>
<evidence type="ECO:0008006" key="2">
    <source>
        <dbReference type="Google" id="ProtNLM"/>
    </source>
</evidence>
<dbReference type="Gene3D" id="3.40.50.150">
    <property type="entry name" value="Vaccinia Virus protein VP39"/>
    <property type="match status" value="1"/>
</dbReference>
<evidence type="ECO:0000313" key="1">
    <source>
        <dbReference type="EMBL" id="CAA9279108.1"/>
    </source>
</evidence>
<dbReference type="AlphaFoldDB" id="A0A6J4JHC8"/>
<dbReference type="InterPro" id="IPR029063">
    <property type="entry name" value="SAM-dependent_MTases_sf"/>
</dbReference>
<protein>
    <recommendedName>
        <fullName evidence="2">Class I SAM-dependent methyltransferase</fullName>
    </recommendedName>
</protein>
<sequence>MPEQAVLDDDNTSAAIEHAIWSGGPLRRDELRPLPTLPHPYPEGWTSHIELVLLYNLARVTRGPILEIGPWLGRSTSAICAGIRDQEASTRPAFDTVDFGITSAEEWKTLLGIDFGPQLSHRVVVDAIYHPGGSMAVLIANLRRNNLLEFTTTITRGNILDMPFSRNYRMIFCDTTHDEREVRLYLPRIAQLARPGAHLVFDDVVTEDFADLICSYLPVAARRILHDEEQYSKQLLVKLC</sequence>
<reference evidence="1" key="1">
    <citation type="submission" date="2020-02" db="EMBL/GenBank/DDBJ databases">
        <authorList>
            <person name="Meier V. D."/>
        </authorList>
    </citation>
    <scope>NUCLEOTIDE SEQUENCE</scope>
    <source>
        <strain evidence="1">AVDCRST_MAG27</strain>
    </source>
</reference>